<feature type="domain" description="FecR N-terminal" evidence="3">
    <location>
        <begin position="17"/>
        <end position="58"/>
    </location>
</feature>
<dbReference type="InterPro" id="IPR012373">
    <property type="entry name" value="Ferrdict_sens_TM"/>
</dbReference>
<dbReference type="Gene3D" id="3.55.50.30">
    <property type="match status" value="1"/>
</dbReference>
<dbReference type="EMBL" id="VASG01000008">
    <property type="protein sequence ID" value="TLP70185.1"/>
    <property type="molecule type" value="Genomic_DNA"/>
</dbReference>
<dbReference type="PANTHER" id="PTHR30273:SF2">
    <property type="entry name" value="PROTEIN FECR"/>
    <property type="match status" value="1"/>
</dbReference>
<feature type="domain" description="FecR protein" evidence="2">
    <location>
        <begin position="106"/>
        <end position="195"/>
    </location>
</feature>
<keyword evidence="1" id="KW-1133">Transmembrane helix</keyword>
<accession>A0A5R8ZWD9</accession>
<evidence type="ECO:0000259" key="2">
    <source>
        <dbReference type="Pfam" id="PF04773"/>
    </source>
</evidence>
<gene>
    <name evidence="4" type="ORF">FEA48_25065</name>
</gene>
<organism evidence="4 5">
    <name type="scientific">Pseudomonas nitroreducens</name>
    <dbReference type="NCBI Taxonomy" id="46680"/>
    <lineage>
        <taxon>Bacteria</taxon>
        <taxon>Pseudomonadati</taxon>
        <taxon>Pseudomonadota</taxon>
        <taxon>Gammaproteobacteria</taxon>
        <taxon>Pseudomonadales</taxon>
        <taxon>Pseudomonadaceae</taxon>
        <taxon>Pseudomonas</taxon>
    </lineage>
</organism>
<feature type="transmembrane region" description="Helical" evidence="1">
    <location>
        <begin position="78"/>
        <end position="96"/>
    </location>
</feature>
<dbReference type="Pfam" id="PF04773">
    <property type="entry name" value="FecR"/>
    <property type="match status" value="1"/>
</dbReference>
<dbReference type="PANTHER" id="PTHR30273">
    <property type="entry name" value="PERIPLASMIC SIGNAL SENSOR AND SIGMA FACTOR ACTIVATOR FECR-RELATED"/>
    <property type="match status" value="1"/>
</dbReference>
<dbReference type="PIRSF" id="PIRSF018266">
    <property type="entry name" value="FecR"/>
    <property type="match status" value="1"/>
</dbReference>
<sequence>MSSASARFDAPLPDATEQALQWLVDLHSGEIDEQGWESYRQWCESSPENSRAALIAERLWESLGGALERPRGWQRRRALLGFLLALGVLGGAGWQAERAGWMADQRTATGERRTLQLADGSRLELAPGTRVDIDLDGPQRTLRLYAGELFVQVAPDARHPFEVEAGGGHMRALGTAFDVRNEAGKVRLVVTEHRVGVTLPASPAPLTAQVGEGQSVDFDGAHLSAVRPVDADAATAWRRDRLVFHERPLGEVLDELARYHHGVLWTRDERLRELRVTGTFETADVPAQLALLQRALPIRIRQLPWLTLVESDDARREP</sequence>
<reference evidence="4 5" key="1">
    <citation type="submission" date="2019-05" db="EMBL/GenBank/DDBJ databases">
        <authorList>
            <person name="Moore K."/>
            <person name="O'Neill P."/>
            <person name="Farbos A."/>
            <person name="Studholme D.J."/>
        </authorList>
    </citation>
    <scope>NUCLEOTIDE SEQUENCE [LARGE SCALE GENOMIC DNA]</scope>
    <source>
        <strain evidence="4 5">DSM 9128</strain>
    </source>
</reference>
<dbReference type="Gene3D" id="2.60.120.1440">
    <property type="match status" value="1"/>
</dbReference>
<evidence type="ECO:0000259" key="3">
    <source>
        <dbReference type="Pfam" id="PF16220"/>
    </source>
</evidence>
<protein>
    <submittedName>
        <fullName evidence="4">FecR family protein</fullName>
    </submittedName>
</protein>
<dbReference type="GO" id="GO:0016989">
    <property type="term" value="F:sigma factor antagonist activity"/>
    <property type="evidence" value="ECO:0007669"/>
    <property type="project" value="TreeGrafter"/>
</dbReference>
<evidence type="ECO:0000256" key="1">
    <source>
        <dbReference type="SAM" id="Phobius"/>
    </source>
</evidence>
<dbReference type="AlphaFoldDB" id="A0A5R8ZWD9"/>
<name>A0A5R8ZWD9_PSENT</name>
<dbReference type="Proteomes" id="UP000307510">
    <property type="component" value="Unassembled WGS sequence"/>
</dbReference>
<dbReference type="InterPro" id="IPR032623">
    <property type="entry name" value="FecR_N"/>
</dbReference>
<reference evidence="5" key="2">
    <citation type="submission" date="2019-06" db="EMBL/GenBank/DDBJ databases">
        <title>AzeR, a transcriptional regulator that responds to azelaic acid in Pseudomonas nitroreducens.</title>
        <authorList>
            <person name="Bez C."/>
            <person name="Javvadi S.G."/>
            <person name="Bertani I."/>
            <person name="Devescovi G."/>
            <person name="Studholme D.J."/>
            <person name="Geller A."/>
            <person name="Levy A."/>
            <person name="Venturi V."/>
        </authorList>
    </citation>
    <scope>NUCLEOTIDE SEQUENCE [LARGE SCALE GENOMIC DNA]</scope>
    <source>
        <strain evidence="5">DSM 9128</strain>
    </source>
</reference>
<evidence type="ECO:0000313" key="5">
    <source>
        <dbReference type="Proteomes" id="UP000307510"/>
    </source>
</evidence>
<keyword evidence="1" id="KW-0472">Membrane</keyword>
<dbReference type="InterPro" id="IPR006860">
    <property type="entry name" value="FecR"/>
</dbReference>
<comment type="caution">
    <text evidence="4">The sequence shown here is derived from an EMBL/GenBank/DDBJ whole genome shotgun (WGS) entry which is preliminary data.</text>
</comment>
<evidence type="ECO:0000313" key="4">
    <source>
        <dbReference type="EMBL" id="TLP70185.1"/>
    </source>
</evidence>
<proteinExistence type="predicted"/>
<keyword evidence="1" id="KW-0812">Transmembrane</keyword>
<dbReference type="RefSeq" id="WP_138216230.1">
    <property type="nucleotide sequence ID" value="NZ_VASG01000008.1"/>
</dbReference>
<dbReference type="Pfam" id="PF16220">
    <property type="entry name" value="DUF4880"/>
    <property type="match status" value="1"/>
</dbReference>